<accession>A0A845BAK0</accession>
<proteinExistence type="predicted"/>
<evidence type="ECO:0000313" key="2">
    <source>
        <dbReference type="Proteomes" id="UP000460715"/>
    </source>
</evidence>
<evidence type="ECO:0000313" key="1">
    <source>
        <dbReference type="EMBL" id="MXP64201.1"/>
    </source>
</evidence>
<dbReference type="Pfam" id="PF05159">
    <property type="entry name" value="Capsule_synth"/>
    <property type="match status" value="2"/>
</dbReference>
<dbReference type="AlphaFoldDB" id="A0A845BAK0"/>
<dbReference type="EMBL" id="SNVJ01000010">
    <property type="protein sequence ID" value="MXP64201.1"/>
    <property type="molecule type" value="Genomic_DNA"/>
</dbReference>
<reference evidence="1 2" key="1">
    <citation type="submission" date="2019-03" db="EMBL/GenBank/DDBJ databases">
        <title>Roseomonas sp. a novel Roseomonas species isolated from Sea whip Gorgonian.</title>
        <authorList>
            <person name="Li F."/>
            <person name="Pan X."/>
            <person name="Huang S."/>
            <person name="Li Z."/>
            <person name="Meng B."/>
        </authorList>
    </citation>
    <scope>NUCLEOTIDE SEQUENCE [LARGE SCALE GENOMIC DNA]</scope>
    <source>
        <strain evidence="1 2">M0104</strain>
    </source>
</reference>
<keyword evidence="2" id="KW-1185">Reference proteome</keyword>
<dbReference type="Proteomes" id="UP000460715">
    <property type="component" value="Unassembled WGS sequence"/>
</dbReference>
<sequence length="625" mass="65824">MIFASCETLPDRDIAFPGAALCDASRLMAFWPGHRLVSPEHATAWILPEAAPAPAGGVPILRYAPGPLRSPCFNGRHAPVALLVHPAAPPLADAAALDRARAVAARVAAERLGGEPGLPDPGAAGLQLPQRGAVLVMDPCDPAGVPAARTALAAAQAAARGRAVLLARDPAARAAAPPQLVPPAGATALPQRLAPWTLLDLAADLYGASPEMTLLASANGVPVGGALLDPAPRWAKLIAATRCADPFLHRPWRIEQALDQLAAWQAAQRENRRVAVCLGIAAWKRRRVAALFAHAGGAPAFVRRPQRAIAAAKRQGGAVAAWAGAMPPGFREDCARAGVPLLTVEDGFVRSRGLGARFLPGAAYAVDQHGVYYDPARPSALEHLLTTADFPPRLLARAAALRQAIVARGVTKYNLTGAAPRIAAPPGRARLLVPGQVEDDASVRLGGGAIGGNLALLKAVRAAHPGAFLIYKPHPDLEAGFRKGRLQAMELDALADQVVTGAPLTALFPQVEAVHTLTSLSGFEALLRGVPVVTWGQPFYAGWGLTEDRNPPPRRGRALSLDELVAAALILFPRQVDPVTELPCPPEVILERLDDPTAWKLSPFTLHRGFEGWLRGGLARLRRRR</sequence>
<gene>
    <name evidence="1" type="ORF">E0493_12690</name>
</gene>
<dbReference type="CDD" id="cd16439">
    <property type="entry name" value="beta_Kdo_transferase_KpsC_2"/>
    <property type="match status" value="1"/>
</dbReference>
<name>A0A845BAK0_9PROT</name>
<dbReference type="GO" id="GO:0015774">
    <property type="term" value="P:polysaccharide transport"/>
    <property type="evidence" value="ECO:0007669"/>
    <property type="project" value="InterPro"/>
</dbReference>
<evidence type="ECO:0008006" key="3">
    <source>
        <dbReference type="Google" id="ProtNLM"/>
    </source>
</evidence>
<dbReference type="InterPro" id="IPR007833">
    <property type="entry name" value="Capsule_polysaccharide_synth"/>
</dbReference>
<protein>
    <recommendedName>
        <fullName evidence="3">Capsular biosynthesis protein</fullName>
    </recommendedName>
</protein>
<dbReference type="GO" id="GO:0000271">
    <property type="term" value="P:polysaccharide biosynthetic process"/>
    <property type="evidence" value="ECO:0007669"/>
    <property type="project" value="InterPro"/>
</dbReference>
<organism evidence="1 2">
    <name type="scientific">Teichococcus coralli</name>
    <dbReference type="NCBI Taxonomy" id="2545983"/>
    <lineage>
        <taxon>Bacteria</taxon>
        <taxon>Pseudomonadati</taxon>
        <taxon>Pseudomonadota</taxon>
        <taxon>Alphaproteobacteria</taxon>
        <taxon>Acetobacterales</taxon>
        <taxon>Roseomonadaceae</taxon>
        <taxon>Roseomonas</taxon>
    </lineage>
</organism>
<comment type="caution">
    <text evidence="1">The sequence shown here is derived from an EMBL/GenBank/DDBJ whole genome shotgun (WGS) entry which is preliminary data.</text>
</comment>